<keyword evidence="3" id="KW-1185">Reference proteome</keyword>
<feature type="signal peptide" evidence="1">
    <location>
        <begin position="1"/>
        <end position="32"/>
    </location>
</feature>
<dbReference type="RefSeq" id="WP_246279158.1">
    <property type="nucleotide sequence ID" value="NZ_CADIKK010000023.1"/>
</dbReference>
<name>A0A6S7CUC3_9BURK</name>
<sequence>MKRDETTVEVVGVATRLLAAFMLLMFAFGANATDCFSLYAQSGATPGTPSCKLTVTSNTPGGLGNYACINDLAQIDQ</sequence>
<evidence type="ECO:0000313" key="2">
    <source>
        <dbReference type="EMBL" id="CAB3797924.1"/>
    </source>
</evidence>
<keyword evidence="1" id="KW-0732">Signal</keyword>
<proteinExistence type="predicted"/>
<evidence type="ECO:0000256" key="1">
    <source>
        <dbReference type="SAM" id="SignalP"/>
    </source>
</evidence>
<reference evidence="2 3" key="1">
    <citation type="submission" date="2020-04" db="EMBL/GenBank/DDBJ databases">
        <authorList>
            <person name="De Canck E."/>
        </authorList>
    </citation>
    <scope>NUCLEOTIDE SEQUENCE [LARGE SCALE GENOMIC DNA]</scope>
    <source>
        <strain evidence="2 3">LMG 28614</strain>
    </source>
</reference>
<protein>
    <submittedName>
        <fullName evidence="2">Uncharacterized protein</fullName>
    </submittedName>
</protein>
<evidence type="ECO:0000313" key="3">
    <source>
        <dbReference type="Proteomes" id="UP000494365"/>
    </source>
</evidence>
<dbReference type="AlphaFoldDB" id="A0A6S7CUC3"/>
<gene>
    <name evidence="2" type="ORF">LMG28614_04677</name>
</gene>
<accession>A0A6S7CUC3</accession>
<feature type="chain" id="PRO_5028897161" evidence="1">
    <location>
        <begin position="33"/>
        <end position="77"/>
    </location>
</feature>
<dbReference type="EMBL" id="CADIKK010000023">
    <property type="protein sequence ID" value="CAB3797924.1"/>
    <property type="molecule type" value="Genomic_DNA"/>
</dbReference>
<dbReference type="Proteomes" id="UP000494365">
    <property type="component" value="Unassembled WGS sequence"/>
</dbReference>
<organism evidence="2 3">
    <name type="scientific">Paraburkholderia ultramafica</name>
    <dbReference type="NCBI Taxonomy" id="1544867"/>
    <lineage>
        <taxon>Bacteria</taxon>
        <taxon>Pseudomonadati</taxon>
        <taxon>Pseudomonadota</taxon>
        <taxon>Betaproteobacteria</taxon>
        <taxon>Burkholderiales</taxon>
        <taxon>Burkholderiaceae</taxon>
        <taxon>Paraburkholderia</taxon>
    </lineage>
</organism>